<feature type="compositionally biased region" description="Low complexity" evidence="1">
    <location>
        <begin position="261"/>
        <end position="278"/>
    </location>
</feature>
<dbReference type="STRING" id="341454.A0A4S2MQ00"/>
<reference evidence="2 3" key="1">
    <citation type="submission" date="2019-04" db="EMBL/GenBank/DDBJ databases">
        <title>Comparative genomics and transcriptomics to analyze fruiting body development in filamentous ascomycetes.</title>
        <authorList>
            <consortium name="DOE Joint Genome Institute"/>
            <person name="Lutkenhaus R."/>
            <person name="Traeger S."/>
            <person name="Breuer J."/>
            <person name="Kuo A."/>
            <person name="Lipzen A."/>
            <person name="Pangilinan J."/>
            <person name="Dilworth D."/>
            <person name="Sandor L."/>
            <person name="Poggeler S."/>
            <person name="Barry K."/>
            <person name="Grigoriev I.V."/>
            <person name="Nowrousian M."/>
        </authorList>
    </citation>
    <scope>NUCLEOTIDE SEQUENCE [LARGE SCALE GENOMIC DNA]</scope>
    <source>
        <strain evidence="2 3">CBS 389.68</strain>
    </source>
</reference>
<accession>A0A4S2MQ00</accession>
<dbReference type="OrthoDB" id="2555519at2759"/>
<feature type="compositionally biased region" description="Acidic residues" evidence="1">
    <location>
        <begin position="525"/>
        <end position="537"/>
    </location>
</feature>
<protein>
    <submittedName>
        <fullName evidence="2">Uncharacterized protein</fullName>
    </submittedName>
</protein>
<feature type="compositionally biased region" description="Acidic residues" evidence="1">
    <location>
        <begin position="708"/>
        <end position="717"/>
    </location>
</feature>
<feature type="region of interest" description="Disordered" evidence="1">
    <location>
        <begin position="411"/>
        <end position="552"/>
    </location>
</feature>
<feature type="region of interest" description="Disordered" evidence="1">
    <location>
        <begin position="363"/>
        <end position="389"/>
    </location>
</feature>
<feature type="region of interest" description="Disordered" evidence="1">
    <location>
        <begin position="156"/>
        <end position="334"/>
    </location>
</feature>
<feature type="compositionally biased region" description="Polar residues" evidence="1">
    <location>
        <begin position="23"/>
        <end position="34"/>
    </location>
</feature>
<feature type="compositionally biased region" description="Basic and acidic residues" evidence="1">
    <location>
        <begin position="540"/>
        <end position="552"/>
    </location>
</feature>
<dbReference type="PANTHER" id="PTHR38701:SF1">
    <property type="entry name" value="UP-REGULATED DURING SEPTATION PROTEIN 1 DOMAIN-CONTAINING PROTEIN"/>
    <property type="match status" value="1"/>
</dbReference>
<feature type="region of interest" description="Disordered" evidence="1">
    <location>
        <begin position="1"/>
        <end position="130"/>
    </location>
</feature>
<evidence type="ECO:0000313" key="2">
    <source>
        <dbReference type="EMBL" id="TGZ76417.1"/>
    </source>
</evidence>
<feature type="compositionally biased region" description="Gly residues" evidence="1">
    <location>
        <begin position="723"/>
        <end position="737"/>
    </location>
</feature>
<dbReference type="PANTHER" id="PTHR38701">
    <property type="entry name" value="CHROMOSOME 8, WHOLE GENOME SHOTGUN SEQUENCE"/>
    <property type="match status" value="1"/>
</dbReference>
<feature type="compositionally biased region" description="Low complexity" evidence="1">
    <location>
        <begin position="442"/>
        <end position="479"/>
    </location>
</feature>
<evidence type="ECO:0000313" key="3">
    <source>
        <dbReference type="Proteomes" id="UP000298138"/>
    </source>
</evidence>
<sequence>MAGTNRPPPSTAPTTPVLPRMKSSINVSGISPQASPQPPLRPSTPSLLGHSTIGSHSPRTSARKPRSETILPVNLPSPTPGRPLAGPTSGSRSSSLTSKVALKKLAPNPHDAPRPRPTSSMGPPPERAATPMFFHASDVKGPEKGQQPKFFFADQSTLDNEHPPTPRLKAAPPSPRLTHRASVLLPSSKITITPPATRPASIVGPPTPRANPPPPKAHPLTPATAPDHRSHVKFVYANGTEEFLEPRKPGGESESSDGSHHYPSSPHSSTQSSGISTTKIGPLTPLSSPGAIASIPQLFAQRPSPQQIDAIRRSSFESARARHGRAMSLGSTPDFKLQAGLSGLASPDEEAEAELETAVVETPIPISPPPLSGAQQKIKEMEARAAEARRERKVMDLEISNTSLMAINKSLEKQMRKQASQLRRYKRLARAGALTATDKPGRSSSSLSPTRPGSPSLSETSSSVTSSSLALGDSDSDSCSGGGGGVRKLPSTNSSIPPSLADSDSDSGDTTETETGGLGLHSESETDSDSDDDDDSDGGNIEKHREGDERRLNADLAKHKALLEASAKMNASLRRCELVVDQMIRDAKRALQYCVQPEEVRLGGRVVYRDDDEEEEEDGGDGDGDDEEEQDSESRSGYDDPVDAPGGKYTLPGNTFTAPHRGPVATGLRMAIPLSNNNEDTDTDTDTDLDDAASAFGEFYDGDKYDNESEWDAESDLGSELGSEGGSELGSELGGSGVRRKGLGIELDLPDVGSVGSGPRYRLV</sequence>
<feature type="compositionally biased region" description="Acidic residues" evidence="1">
    <location>
        <begin position="610"/>
        <end position="631"/>
    </location>
</feature>
<organism evidence="2 3">
    <name type="scientific">Ascodesmis nigricans</name>
    <dbReference type="NCBI Taxonomy" id="341454"/>
    <lineage>
        <taxon>Eukaryota</taxon>
        <taxon>Fungi</taxon>
        <taxon>Dikarya</taxon>
        <taxon>Ascomycota</taxon>
        <taxon>Pezizomycotina</taxon>
        <taxon>Pezizomycetes</taxon>
        <taxon>Pezizales</taxon>
        <taxon>Ascodesmidaceae</taxon>
        <taxon>Ascodesmis</taxon>
    </lineage>
</organism>
<proteinExistence type="predicted"/>
<feature type="region of interest" description="Disordered" evidence="1">
    <location>
        <begin position="605"/>
        <end position="664"/>
    </location>
</feature>
<feature type="region of interest" description="Disordered" evidence="1">
    <location>
        <begin position="699"/>
        <end position="764"/>
    </location>
</feature>
<dbReference type="InParanoid" id="A0A4S2MQ00"/>
<evidence type="ECO:0000256" key="1">
    <source>
        <dbReference type="SAM" id="MobiDB-lite"/>
    </source>
</evidence>
<dbReference type="EMBL" id="ML220179">
    <property type="protein sequence ID" value="TGZ76417.1"/>
    <property type="molecule type" value="Genomic_DNA"/>
</dbReference>
<keyword evidence="3" id="KW-1185">Reference proteome</keyword>
<name>A0A4S2MQ00_9PEZI</name>
<feature type="compositionally biased region" description="Low complexity" evidence="1">
    <location>
        <begin position="89"/>
        <end position="98"/>
    </location>
</feature>
<feature type="compositionally biased region" description="Acidic residues" evidence="1">
    <location>
        <begin position="503"/>
        <end position="512"/>
    </location>
</feature>
<feature type="compositionally biased region" description="Basic and acidic residues" evidence="1">
    <location>
        <begin position="377"/>
        <end position="389"/>
    </location>
</feature>
<feature type="compositionally biased region" description="Pro residues" evidence="1">
    <location>
        <begin position="205"/>
        <end position="217"/>
    </location>
</feature>
<dbReference type="Proteomes" id="UP000298138">
    <property type="component" value="Unassembled WGS sequence"/>
</dbReference>
<dbReference type="AlphaFoldDB" id="A0A4S2MQ00"/>
<feature type="compositionally biased region" description="Pro residues" evidence="1">
    <location>
        <begin position="1"/>
        <end position="11"/>
    </location>
</feature>
<gene>
    <name evidence="2" type="ORF">EX30DRAFT_375490</name>
</gene>